<dbReference type="PANTHER" id="PTHR19316:SF32">
    <property type="entry name" value="ARM REPEAT SUPERFAMILY PROTEIN"/>
    <property type="match status" value="1"/>
</dbReference>
<dbReference type="GO" id="GO:0000774">
    <property type="term" value="F:adenyl-nucleotide exchange factor activity"/>
    <property type="evidence" value="ECO:0007669"/>
    <property type="project" value="TreeGrafter"/>
</dbReference>
<evidence type="ECO:0000256" key="1">
    <source>
        <dbReference type="SAM" id="SignalP"/>
    </source>
</evidence>
<evidence type="ECO:0000259" key="2">
    <source>
        <dbReference type="Pfam" id="PF08609"/>
    </source>
</evidence>
<keyword evidence="1" id="KW-0732">Signal</keyword>
<dbReference type="Gene3D" id="1.25.10.10">
    <property type="entry name" value="Leucine-rich Repeat Variant"/>
    <property type="match status" value="1"/>
</dbReference>
<dbReference type="AlphaFoldDB" id="A0A1J3DY93"/>
<reference evidence="3" key="1">
    <citation type="submission" date="2016-07" db="EMBL/GenBank/DDBJ databases">
        <title>De novo transcriptome assembly of four accessions of the metal hyperaccumulator plant Noccaea caerulescens.</title>
        <authorList>
            <person name="Blande D."/>
            <person name="Halimaa P."/>
            <person name="Tervahauta A.I."/>
            <person name="Aarts M.G."/>
            <person name="Karenlampi S.O."/>
        </authorList>
    </citation>
    <scope>NUCLEOTIDE SEQUENCE</scope>
</reference>
<dbReference type="InterPro" id="IPR011989">
    <property type="entry name" value="ARM-like"/>
</dbReference>
<dbReference type="PANTHER" id="PTHR19316">
    <property type="entry name" value="PROTEIN FOLDING REGULATOR"/>
    <property type="match status" value="1"/>
</dbReference>
<dbReference type="Pfam" id="PF08609">
    <property type="entry name" value="Fes1"/>
    <property type="match status" value="1"/>
</dbReference>
<dbReference type="InterPro" id="IPR013918">
    <property type="entry name" value="Nucleotide_exch_fac_Fes1"/>
</dbReference>
<dbReference type="FunFam" id="1.25.10.10:FF:000431">
    <property type="entry name" value="ARM repeat superfamily protein"/>
    <property type="match status" value="1"/>
</dbReference>
<protein>
    <submittedName>
        <fullName evidence="3">Hsp70 nucleotide exchange factor fes1</fullName>
    </submittedName>
</protein>
<name>A0A1J3DY93_NOCCA</name>
<feature type="signal peptide" evidence="1">
    <location>
        <begin position="1"/>
        <end position="24"/>
    </location>
</feature>
<gene>
    <name evidence="3" type="ORF">GA_TR20107_c1_g1_i1_g.67198</name>
</gene>
<dbReference type="SUPFAM" id="SSF48371">
    <property type="entry name" value="ARM repeat"/>
    <property type="match status" value="1"/>
</dbReference>
<organism evidence="3">
    <name type="scientific">Noccaea caerulescens</name>
    <name type="common">Alpine penny-cress</name>
    <name type="synonym">Thlaspi caerulescens</name>
    <dbReference type="NCBI Taxonomy" id="107243"/>
    <lineage>
        <taxon>Eukaryota</taxon>
        <taxon>Viridiplantae</taxon>
        <taxon>Streptophyta</taxon>
        <taxon>Embryophyta</taxon>
        <taxon>Tracheophyta</taxon>
        <taxon>Spermatophyta</taxon>
        <taxon>Magnoliopsida</taxon>
        <taxon>eudicotyledons</taxon>
        <taxon>Gunneridae</taxon>
        <taxon>Pentapetalae</taxon>
        <taxon>rosids</taxon>
        <taxon>malvids</taxon>
        <taxon>Brassicales</taxon>
        <taxon>Brassicaceae</taxon>
        <taxon>Coluteocarpeae</taxon>
        <taxon>Noccaea</taxon>
    </lineage>
</organism>
<proteinExistence type="predicted"/>
<feature type="domain" description="Nucleotide exchange factor Fes1" evidence="2">
    <location>
        <begin position="65"/>
        <end position="156"/>
    </location>
</feature>
<dbReference type="GO" id="GO:0005783">
    <property type="term" value="C:endoplasmic reticulum"/>
    <property type="evidence" value="ECO:0007669"/>
    <property type="project" value="TreeGrafter"/>
</dbReference>
<dbReference type="InterPro" id="IPR016024">
    <property type="entry name" value="ARM-type_fold"/>
</dbReference>
<dbReference type="EMBL" id="GEVI01009467">
    <property type="protein sequence ID" value="JAU22853.1"/>
    <property type="molecule type" value="Transcribed_RNA"/>
</dbReference>
<dbReference type="InterPro" id="IPR050693">
    <property type="entry name" value="Hsp70_NEF-Inhibitors"/>
</dbReference>
<evidence type="ECO:0000313" key="3">
    <source>
        <dbReference type="EMBL" id="JAU22853.1"/>
    </source>
</evidence>
<feature type="chain" id="PRO_5009620610" evidence="1">
    <location>
        <begin position="25"/>
        <end position="393"/>
    </location>
</feature>
<accession>A0A1J3DY93</accession>
<sequence>MTAINFFRCLLLLIVIALVSRSTAERVNSSGGMVWSTARDEAELAEESGVVIGEQDQIDGGFSSLDGMLHWAIGNSDPATLKEAAQDSQKMSLDELQKRQLELKELVEKLKMPSDAKLMQIAISDLNNSSLSLEDRHRALQELLILVEPIDNANDLSKSGGLKVVAGELNHSDSDVRKLAAWVLGTASQNNPFVQAQVLEIGTLTTLIKMVNSSSAEEAAKALFAVSALIRNNVAGQEMFYAAHGYLMLQDVMRNESLDIKLRRKAVFLVGDLAECQVQNTEKTELPIFSDRLFLKSVVDLIAVLDLDLQEKALEAIKTLLQLKSIEPSVLRDFCGLEGALERMKLQLEESMADENKRDYAADVESLRGEVELIFRGKLGTVISKKATPCALI</sequence>